<sequence length="152" mass="17212">MWHENDNIEFKFVNSHEKVSAVRDSSQAETIKRSLRARLDNSKNMILIVGDRTRFDTDFVPYEISYAVDKCSIPIIATYPGYRVIRDPKALEPLWPEALRTRIANGTARVIHIPFNQKAIDAAIGQFDHNNFPVGGGLGIYNDAAYRSFGII</sequence>
<reference evidence="2 3" key="1">
    <citation type="submission" date="2017-08" db="EMBL/GenBank/DDBJ databases">
        <title>Infants hospitalized years apart are colonized by the same room-sourced microbial strains.</title>
        <authorList>
            <person name="Brooks B."/>
            <person name="Olm M.R."/>
            <person name="Firek B.A."/>
            <person name="Baker R."/>
            <person name="Thomas B.C."/>
            <person name="Morowitz M.J."/>
            <person name="Banfield J.F."/>
        </authorList>
    </citation>
    <scope>NUCLEOTIDE SEQUENCE [LARGE SCALE GENOMIC DNA]</scope>
    <source>
        <strain evidence="2">S2_018_000_R2_101</strain>
    </source>
</reference>
<dbReference type="EMBL" id="QFNN01000029">
    <property type="protein sequence ID" value="PZO90375.1"/>
    <property type="molecule type" value="Genomic_DNA"/>
</dbReference>
<dbReference type="Proteomes" id="UP000249066">
    <property type="component" value="Unassembled WGS sequence"/>
</dbReference>
<accession>A0A2W5C501</accession>
<evidence type="ECO:0000313" key="2">
    <source>
        <dbReference type="EMBL" id="PZO90375.1"/>
    </source>
</evidence>
<dbReference type="AlphaFoldDB" id="A0A2W5C501"/>
<gene>
    <name evidence="2" type="ORF">DI623_06900</name>
</gene>
<protein>
    <recommendedName>
        <fullName evidence="1">Thoeris protein ThsB TIR-like domain-containing protein</fullName>
    </recommendedName>
</protein>
<evidence type="ECO:0000313" key="3">
    <source>
        <dbReference type="Proteomes" id="UP000249066"/>
    </source>
</evidence>
<name>A0A2W5C501_9SPHN</name>
<dbReference type="Gene3D" id="3.40.50.11200">
    <property type="match status" value="1"/>
</dbReference>
<evidence type="ECO:0000259" key="1">
    <source>
        <dbReference type="Pfam" id="PF08937"/>
    </source>
</evidence>
<organism evidence="2 3">
    <name type="scientific">Sphingomonas sanxanigenens</name>
    <dbReference type="NCBI Taxonomy" id="397260"/>
    <lineage>
        <taxon>Bacteria</taxon>
        <taxon>Pseudomonadati</taxon>
        <taxon>Pseudomonadota</taxon>
        <taxon>Alphaproteobacteria</taxon>
        <taxon>Sphingomonadales</taxon>
        <taxon>Sphingomonadaceae</taxon>
        <taxon>Sphingomonas</taxon>
    </lineage>
</organism>
<dbReference type="Pfam" id="PF08937">
    <property type="entry name" value="ThsB_TIR"/>
    <property type="match status" value="1"/>
</dbReference>
<proteinExistence type="predicted"/>
<comment type="caution">
    <text evidence="2">The sequence shown here is derived from an EMBL/GenBank/DDBJ whole genome shotgun (WGS) entry which is preliminary data.</text>
</comment>
<dbReference type="InterPro" id="IPR015032">
    <property type="entry name" value="ThsB__TIR-like_domain"/>
</dbReference>
<feature type="domain" description="Thoeris protein ThsB TIR-like" evidence="1">
    <location>
        <begin position="2"/>
        <end position="81"/>
    </location>
</feature>